<keyword evidence="1" id="KW-0479">Metal-binding</keyword>
<dbReference type="FunFam" id="3.90.580.10:FF:000001">
    <property type="entry name" value="DNA primase"/>
    <property type="match status" value="1"/>
</dbReference>
<dbReference type="InterPro" id="IPR002694">
    <property type="entry name" value="Znf_CHC2"/>
</dbReference>
<dbReference type="InterPro" id="IPR036977">
    <property type="entry name" value="DNA_primase_Znf_CHC2"/>
</dbReference>
<keyword evidence="1" id="KW-0862">Zinc</keyword>
<reference evidence="2" key="1">
    <citation type="submission" date="2023-08" db="EMBL/GenBank/DDBJ databases">
        <authorList>
            <consortium name="Clinical and Environmental Microbiology Branch: Whole genome sequencing antimicrobial resistance pathogens in the healthcare setting"/>
        </authorList>
    </citation>
    <scope>NUCLEOTIDE SEQUENCE</scope>
    <source>
        <strain evidence="2">2023CJ-00293</strain>
    </source>
</reference>
<dbReference type="Proteomes" id="UP001225498">
    <property type="component" value="Unassembled WGS sequence"/>
</dbReference>
<dbReference type="SMART" id="SM00400">
    <property type="entry name" value="ZnF_CHCC"/>
    <property type="match status" value="1"/>
</dbReference>
<dbReference type="GO" id="GO:1990077">
    <property type="term" value="C:primosome complex"/>
    <property type="evidence" value="ECO:0007669"/>
    <property type="project" value="UniProtKB-KW"/>
</dbReference>
<sequence>MSRIPQHFLDEIGTEDLVAIIGARIALKPAGGEFTGLCPFHNEKTPSFTVSPSKGFYHCFGCPAHGNAINFVMEYEGVDFLDAVSIVARELGREVPREPRKTSSTAAAPQQHASLYGHCKGAGMFFAHELGGDGPALSYLARRGVGQAIASEYELGYAPDSWSALKLAATLAKPGASTERDLQTLGLLSKSERQPGRLYDRFRNRIMFPIMDERGRVVGFGGRALGDASPKYLNSPESPIFHKGQILYGLWQAVRRQRRLPRIVVVEGFFDVLAMAEFEAAPAVGTMGTSFTDSQAKLLFKYTNQVYFCFDADRAGRAAAFSAARTVLPHLGGERQVGFVFLPAGEDPDSLLRGAGVEAFHDQLAAAQPLSEFLFAELSQGVQLSSFEGKAQLAERAFPLIDSIPPGAFQELMRRHLVGLTGLDGRPSTH</sequence>
<gene>
    <name evidence="1" type="primary">dnaG</name>
    <name evidence="2" type="ORF">REH87_001542</name>
</gene>
<dbReference type="PROSITE" id="PS50880">
    <property type="entry name" value="TOPRIM"/>
    <property type="match status" value="1"/>
</dbReference>
<dbReference type="SUPFAM" id="SSF57783">
    <property type="entry name" value="Zinc beta-ribbon"/>
    <property type="match status" value="1"/>
</dbReference>
<dbReference type="Pfam" id="PF13155">
    <property type="entry name" value="Toprim_2"/>
    <property type="match status" value="1"/>
</dbReference>
<evidence type="ECO:0000313" key="3">
    <source>
        <dbReference type="Proteomes" id="UP001225498"/>
    </source>
</evidence>
<dbReference type="InterPro" id="IPR034151">
    <property type="entry name" value="TOPRIM_DnaG_bac"/>
</dbReference>
<dbReference type="PANTHER" id="PTHR30313">
    <property type="entry name" value="DNA PRIMASE"/>
    <property type="match status" value="1"/>
</dbReference>
<keyword evidence="1" id="KW-0238">DNA-binding</keyword>
<keyword evidence="1" id="KW-0235">DNA replication</keyword>
<dbReference type="EC" id="2.7.7.101" evidence="1"/>
<keyword evidence="1" id="KW-0240">DNA-directed RNA polymerase</keyword>
<evidence type="ECO:0000256" key="1">
    <source>
        <dbReference type="HAMAP-Rule" id="MF_00974"/>
    </source>
</evidence>
<dbReference type="Gene3D" id="3.40.1360.10">
    <property type="match status" value="1"/>
</dbReference>
<dbReference type="InterPro" id="IPR006295">
    <property type="entry name" value="DNA_primase_DnaG"/>
</dbReference>
<proteinExistence type="inferred from homology"/>
<dbReference type="CDD" id="cd03364">
    <property type="entry name" value="TOPRIM_DnaG_primases"/>
    <property type="match status" value="1"/>
</dbReference>
<dbReference type="InterPro" id="IPR030846">
    <property type="entry name" value="DnaG_bac"/>
</dbReference>
<evidence type="ECO:0000313" key="2">
    <source>
        <dbReference type="EMBL" id="EKZ1926545.1"/>
    </source>
</evidence>
<comment type="subunit">
    <text evidence="1">Monomer. Interacts with DnaB.</text>
</comment>
<keyword evidence="1" id="KW-0808">Transferase</keyword>
<comment type="catalytic activity">
    <reaction evidence="1">
        <text>ssDNA + n NTP = ssDNA/pppN(pN)n-1 hybrid + (n-1) diphosphate.</text>
        <dbReference type="EC" id="2.7.7.101"/>
    </reaction>
</comment>
<comment type="function">
    <text evidence="1">RNA polymerase that catalyzes the synthesis of short RNA molecules used as primers for DNA polymerase during DNA replication.</text>
</comment>
<keyword evidence="1" id="KW-0639">Primosome</keyword>
<dbReference type="InterPro" id="IPR006171">
    <property type="entry name" value="TOPRIM_dom"/>
</dbReference>
<dbReference type="AlphaFoldDB" id="A0AAI9G0D3"/>
<comment type="caution">
    <text evidence="2">The sequence shown here is derived from an EMBL/GenBank/DDBJ whole genome shotgun (WGS) entry which is preliminary data.</text>
</comment>
<dbReference type="InterPro" id="IPR019475">
    <property type="entry name" value="DNA_primase_DnaB-bd"/>
</dbReference>
<keyword evidence="1" id="KW-0804">Transcription</keyword>
<comment type="cofactor">
    <cofactor evidence="1">
        <name>Zn(2+)</name>
        <dbReference type="ChEBI" id="CHEBI:29105"/>
    </cofactor>
    <text evidence="1">Binds 1 zinc ion per monomer.</text>
</comment>
<dbReference type="Pfam" id="PF10410">
    <property type="entry name" value="DnaB_bind"/>
    <property type="match status" value="1"/>
</dbReference>
<dbReference type="Pfam" id="PF08275">
    <property type="entry name" value="DNAG_N"/>
    <property type="match status" value="1"/>
</dbReference>
<dbReference type="InterPro" id="IPR013264">
    <property type="entry name" value="DNAG_N"/>
</dbReference>
<protein>
    <recommendedName>
        <fullName evidence="1">DNA primase</fullName>
        <ecNumber evidence="1">2.7.7.101</ecNumber>
    </recommendedName>
</protein>
<dbReference type="Pfam" id="PF01807">
    <property type="entry name" value="Zn_ribbon_DnaG"/>
    <property type="match status" value="1"/>
</dbReference>
<keyword evidence="1" id="KW-0863">Zinc-finger</keyword>
<comment type="similarity">
    <text evidence="1">Belongs to the DnaG primase family.</text>
</comment>
<dbReference type="InterPro" id="IPR037068">
    <property type="entry name" value="DNA_primase_core_N_sf"/>
</dbReference>
<dbReference type="SMART" id="SM00493">
    <property type="entry name" value="TOPRIM"/>
    <property type="match status" value="1"/>
</dbReference>
<feature type="zinc finger region" description="CHC2-type" evidence="1">
    <location>
        <begin position="38"/>
        <end position="62"/>
    </location>
</feature>
<dbReference type="GO" id="GO:0000428">
    <property type="term" value="C:DNA-directed RNA polymerase complex"/>
    <property type="evidence" value="ECO:0007669"/>
    <property type="project" value="UniProtKB-KW"/>
</dbReference>
<dbReference type="InterPro" id="IPR050219">
    <property type="entry name" value="DnaG_primase"/>
</dbReference>
<dbReference type="GO" id="GO:0005737">
    <property type="term" value="C:cytoplasm"/>
    <property type="evidence" value="ECO:0007669"/>
    <property type="project" value="TreeGrafter"/>
</dbReference>
<dbReference type="FunFam" id="3.40.1360.10:FF:000002">
    <property type="entry name" value="DNA primase"/>
    <property type="match status" value="1"/>
</dbReference>
<dbReference type="Gene3D" id="1.20.50.20">
    <property type="entry name" value="DnaG, RNA polymerase domain, helical bundle"/>
    <property type="match status" value="1"/>
</dbReference>
<dbReference type="SUPFAM" id="SSF56731">
    <property type="entry name" value="DNA primase core"/>
    <property type="match status" value="1"/>
</dbReference>
<comment type="domain">
    <text evidence="1">Contains an N-terminal zinc-binding domain, a central core domain that contains the primase activity, and a C-terminal DnaB-binding domain.</text>
</comment>
<dbReference type="RefSeq" id="WP_088435629.1">
    <property type="nucleotide sequence ID" value="NZ_JAOCKI010000015.1"/>
</dbReference>
<organism evidence="2 3">
    <name type="scientific">Stenotrophomonas maltophilia</name>
    <name type="common">Pseudomonas maltophilia</name>
    <name type="synonym">Xanthomonas maltophilia</name>
    <dbReference type="NCBI Taxonomy" id="40324"/>
    <lineage>
        <taxon>Bacteria</taxon>
        <taxon>Pseudomonadati</taxon>
        <taxon>Pseudomonadota</taxon>
        <taxon>Gammaproteobacteria</taxon>
        <taxon>Lysobacterales</taxon>
        <taxon>Lysobacteraceae</taxon>
        <taxon>Stenotrophomonas</taxon>
        <taxon>Stenotrophomonas maltophilia group</taxon>
    </lineage>
</organism>
<dbReference type="EMBL" id="ABLTIR010000023">
    <property type="protein sequence ID" value="EKZ1926545.1"/>
    <property type="molecule type" value="Genomic_DNA"/>
</dbReference>
<dbReference type="Gene3D" id="3.90.580.10">
    <property type="entry name" value="Zinc finger, CHC2-type domain"/>
    <property type="match status" value="1"/>
</dbReference>
<dbReference type="GO" id="GO:0003899">
    <property type="term" value="F:DNA-directed RNA polymerase activity"/>
    <property type="evidence" value="ECO:0007669"/>
    <property type="project" value="UniProtKB-UniRule"/>
</dbReference>
<dbReference type="NCBIfam" id="TIGR01391">
    <property type="entry name" value="dnaG"/>
    <property type="match status" value="1"/>
</dbReference>
<dbReference type="HAMAP" id="MF_00974">
    <property type="entry name" value="DNA_primase_DnaG"/>
    <property type="match status" value="1"/>
</dbReference>
<accession>A0AAI9G0D3</accession>
<dbReference type="PANTHER" id="PTHR30313:SF2">
    <property type="entry name" value="DNA PRIMASE"/>
    <property type="match status" value="1"/>
</dbReference>
<dbReference type="GO" id="GO:0008270">
    <property type="term" value="F:zinc ion binding"/>
    <property type="evidence" value="ECO:0007669"/>
    <property type="project" value="UniProtKB-UniRule"/>
</dbReference>
<dbReference type="Gene3D" id="3.90.980.10">
    <property type="entry name" value="DNA primase, catalytic core, N-terminal domain"/>
    <property type="match status" value="1"/>
</dbReference>
<keyword evidence="1" id="KW-0548">Nucleotidyltransferase</keyword>
<dbReference type="GO" id="GO:0003677">
    <property type="term" value="F:DNA binding"/>
    <property type="evidence" value="ECO:0007669"/>
    <property type="project" value="UniProtKB-KW"/>
</dbReference>
<name>A0AAI9G0D3_STEMA</name>
<dbReference type="GO" id="GO:0006269">
    <property type="term" value="P:DNA replication, synthesis of primer"/>
    <property type="evidence" value="ECO:0007669"/>
    <property type="project" value="UniProtKB-UniRule"/>
</dbReference>